<proteinExistence type="predicted"/>
<evidence type="ECO:0000256" key="1">
    <source>
        <dbReference type="SAM" id="SignalP"/>
    </source>
</evidence>
<dbReference type="AlphaFoldDB" id="A0A1H9LZH8"/>
<evidence type="ECO:0000313" key="2">
    <source>
        <dbReference type="EMBL" id="SER16193.1"/>
    </source>
</evidence>
<dbReference type="InParanoid" id="A0A1H9LZH8"/>
<dbReference type="RefSeq" id="WP_090171895.1">
    <property type="nucleotide sequence ID" value="NZ_FOFB01000026.1"/>
</dbReference>
<keyword evidence="3" id="KW-1185">Reference proteome</keyword>
<dbReference type="Proteomes" id="UP000199021">
    <property type="component" value="Unassembled WGS sequence"/>
</dbReference>
<name>A0A1H9LZH8_9BACT</name>
<reference evidence="3" key="1">
    <citation type="submission" date="2016-10" db="EMBL/GenBank/DDBJ databases">
        <authorList>
            <person name="Varghese N."/>
            <person name="Submissions S."/>
        </authorList>
    </citation>
    <scope>NUCLEOTIDE SEQUENCE [LARGE SCALE GENOMIC DNA]</scope>
    <source>
        <strain evidence="3">DSM 24740</strain>
    </source>
</reference>
<dbReference type="EMBL" id="FOFB01000026">
    <property type="protein sequence ID" value="SER16193.1"/>
    <property type="molecule type" value="Genomic_DNA"/>
</dbReference>
<feature type="chain" id="PRO_5011548645" evidence="1">
    <location>
        <begin position="24"/>
        <end position="234"/>
    </location>
</feature>
<protein>
    <submittedName>
        <fullName evidence="2">Uncharacterized protein</fullName>
    </submittedName>
</protein>
<feature type="signal peptide" evidence="1">
    <location>
        <begin position="1"/>
        <end position="23"/>
    </location>
</feature>
<keyword evidence="1" id="KW-0732">Signal</keyword>
<organism evidence="2 3">
    <name type="scientific">Neolewinella agarilytica</name>
    <dbReference type="NCBI Taxonomy" id="478744"/>
    <lineage>
        <taxon>Bacteria</taxon>
        <taxon>Pseudomonadati</taxon>
        <taxon>Bacteroidota</taxon>
        <taxon>Saprospiria</taxon>
        <taxon>Saprospirales</taxon>
        <taxon>Lewinellaceae</taxon>
        <taxon>Neolewinella</taxon>
    </lineage>
</organism>
<accession>A0A1H9LZH8</accession>
<dbReference type="OrthoDB" id="1499405at2"/>
<evidence type="ECO:0000313" key="3">
    <source>
        <dbReference type="Proteomes" id="UP000199021"/>
    </source>
</evidence>
<dbReference type="STRING" id="478744.SAMN05444359_12627"/>
<gene>
    <name evidence="2" type="ORF">SAMN05444359_12627</name>
</gene>
<sequence length="234" mass="23699">MKFFAKLLFAVCLLAALSFNLSAQVGEVGGPIVDIELVPVCDDGTTAFQVLQYVVGVATPTSLGYVDAAGAAYTLTGTPTAGACDGGSGGGGPDYTVSVLSLCDSGTPFYRVAVFTDNTSTATATADFGLDLSTAYTVAGTVYTGPCTTSITSTISRTNSTGTGTFAAGAFSYEICNDGTSNAVVTINAAASILIPGSCTSFKANYNHSTQQYRTAPAVSWDATGTILTVIVEN</sequence>